<dbReference type="Pfam" id="PF02954">
    <property type="entry name" value="HTH_8"/>
    <property type="match status" value="1"/>
</dbReference>
<dbReference type="InterPro" id="IPR009057">
    <property type="entry name" value="Homeodomain-like_sf"/>
</dbReference>
<dbReference type="InterPro" id="IPR002197">
    <property type="entry name" value="HTH_Fis"/>
</dbReference>
<dbReference type="Gene3D" id="1.10.10.60">
    <property type="entry name" value="Homeodomain-like"/>
    <property type="match status" value="1"/>
</dbReference>
<organism evidence="2">
    <name type="scientific">hydrocarbon metagenome</name>
    <dbReference type="NCBI Taxonomy" id="938273"/>
    <lineage>
        <taxon>unclassified sequences</taxon>
        <taxon>metagenomes</taxon>
        <taxon>ecological metagenomes</taxon>
    </lineage>
</organism>
<dbReference type="AlphaFoldDB" id="A0A0W8FQA3"/>
<proteinExistence type="predicted"/>
<comment type="caution">
    <text evidence="2">The sequence shown here is derived from an EMBL/GenBank/DDBJ whole genome shotgun (WGS) entry which is preliminary data.</text>
</comment>
<accession>A0A0W8FQA3</accession>
<feature type="domain" description="DNA binding HTH" evidence="1">
    <location>
        <begin position="54"/>
        <end position="93"/>
    </location>
</feature>
<dbReference type="EMBL" id="LNQE01000920">
    <property type="protein sequence ID" value="KUG23117.1"/>
    <property type="molecule type" value="Genomic_DNA"/>
</dbReference>
<sequence>MRSKKHAKAEIVMNVKSTPYVAVEEIMEKKLEDIATILSSSGDRKSKLYEEVMSMVEKGLFKIALRRSNGVKSSAAVFLGINRNTFTDKMAKLGISCGKNNK</sequence>
<reference evidence="2" key="1">
    <citation type="journal article" date="2015" name="Proc. Natl. Acad. Sci. U.S.A.">
        <title>Networks of energetic and metabolic interactions define dynamics in microbial communities.</title>
        <authorList>
            <person name="Embree M."/>
            <person name="Liu J.K."/>
            <person name="Al-Bassam M.M."/>
            <person name="Zengler K."/>
        </authorList>
    </citation>
    <scope>NUCLEOTIDE SEQUENCE</scope>
</reference>
<dbReference type="GO" id="GO:0043565">
    <property type="term" value="F:sequence-specific DNA binding"/>
    <property type="evidence" value="ECO:0007669"/>
    <property type="project" value="InterPro"/>
</dbReference>
<evidence type="ECO:0000259" key="1">
    <source>
        <dbReference type="Pfam" id="PF02954"/>
    </source>
</evidence>
<evidence type="ECO:0000313" key="2">
    <source>
        <dbReference type="EMBL" id="KUG23117.1"/>
    </source>
</evidence>
<protein>
    <recommendedName>
        <fullName evidence="1">DNA binding HTH domain-containing protein</fullName>
    </recommendedName>
</protein>
<name>A0A0W8FQA3_9ZZZZ</name>
<dbReference type="SUPFAM" id="SSF46689">
    <property type="entry name" value="Homeodomain-like"/>
    <property type="match status" value="1"/>
</dbReference>
<dbReference type="PRINTS" id="PR01590">
    <property type="entry name" value="HTHFIS"/>
</dbReference>
<gene>
    <name evidence="2" type="ORF">ASZ90_007111</name>
</gene>